<organism evidence="1 2">
    <name type="scientific">Anaerotruncus colihominis</name>
    <dbReference type="NCBI Taxonomy" id="169435"/>
    <lineage>
        <taxon>Bacteria</taxon>
        <taxon>Bacillati</taxon>
        <taxon>Bacillota</taxon>
        <taxon>Clostridia</taxon>
        <taxon>Eubacteriales</taxon>
        <taxon>Oscillospiraceae</taxon>
        <taxon>Anaerotruncus</taxon>
    </lineage>
</organism>
<accession>A0A3E3IGX2</accession>
<reference evidence="1 2" key="1">
    <citation type="submission" date="2018-08" db="EMBL/GenBank/DDBJ databases">
        <title>A genome reference for cultivated species of the human gut microbiota.</title>
        <authorList>
            <person name="Zou Y."/>
            <person name="Xue W."/>
            <person name="Luo G."/>
        </authorList>
    </citation>
    <scope>NUCLEOTIDE SEQUENCE [LARGE SCALE GENOMIC DNA]</scope>
    <source>
        <strain evidence="1 2">TF05-12AC</strain>
    </source>
</reference>
<evidence type="ECO:0000313" key="1">
    <source>
        <dbReference type="EMBL" id="RGE66303.1"/>
    </source>
</evidence>
<evidence type="ECO:0000313" key="2">
    <source>
        <dbReference type="Proteomes" id="UP000260828"/>
    </source>
</evidence>
<proteinExistence type="predicted"/>
<dbReference type="AlphaFoldDB" id="A0A3E3IGX2"/>
<gene>
    <name evidence="1" type="ORF">DXC40_13530</name>
</gene>
<name>A0A3E3IGX2_9FIRM</name>
<dbReference type="EMBL" id="QVME01000008">
    <property type="protein sequence ID" value="RGE66303.1"/>
    <property type="molecule type" value="Genomic_DNA"/>
</dbReference>
<dbReference type="Proteomes" id="UP000260828">
    <property type="component" value="Unassembled WGS sequence"/>
</dbReference>
<protein>
    <submittedName>
        <fullName evidence="1">Uncharacterized protein</fullName>
    </submittedName>
</protein>
<dbReference type="RefSeq" id="WP_117546774.1">
    <property type="nucleotide sequence ID" value="NZ_QVME01000008.1"/>
</dbReference>
<comment type="caution">
    <text evidence="1">The sequence shown here is derived from an EMBL/GenBank/DDBJ whole genome shotgun (WGS) entry which is preliminary data.</text>
</comment>
<sequence length="135" mass="15310">MEQKVRFQMRISEKTDQAVKAAIPLANCRSQNEFVEKALLHYCAYLQSGEVANILSPMLVSAFRGTVQDSENRTARLLFKLAVEVDMMMHLFATAMEIDPELLEKLRALCVREIKKTNGSISLKDVVEYQRGGDQ</sequence>